<proteinExistence type="predicted"/>
<evidence type="ECO:0000313" key="2">
    <source>
        <dbReference type="EMBL" id="EYC21020.1"/>
    </source>
</evidence>
<dbReference type="Proteomes" id="UP000024635">
    <property type="component" value="Unassembled WGS sequence"/>
</dbReference>
<dbReference type="AlphaFoldDB" id="A0A016V0R8"/>
<reference evidence="3" key="1">
    <citation type="journal article" date="2015" name="Nat. Genet.">
        <title>The genome and transcriptome of the zoonotic hookworm Ancylostoma ceylanicum identify infection-specific gene families.</title>
        <authorList>
            <person name="Schwarz E.M."/>
            <person name="Hu Y."/>
            <person name="Antoshechkin I."/>
            <person name="Miller M.M."/>
            <person name="Sternberg P.W."/>
            <person name="Aroian R.V."/>
        </authorList>
    </citation>
    <scope>NUCLEOTIDE SEQUENCE</scope>
    <source>
        <strain evidence="3">HY135</strain>
    </source>
</reference>
<feature type="transmembrane region" description="Helical" evidence="1">
    <location>
        <begin position="138"/>
        <end position="161"/>
    </location>
</feature>
<name>A0A016V0R8_9BILA</name>
<evidence type="ECO:0000313" key="3">
    <source>
        <dbReference type="Proteomes" id="UP000024635"/>
    </source>
</evidence>
<keyword evidence="3" id="KW-1185">Reference proteome</keyword>
<evidence type="ECO:0000256" key="1">
    <source>
        <dbReference type="SAM" id="Phobius"/>
    </source>
</evidence>
<keyword evidence="1" id="KW-0472">Membrane</keyword>
<comment type="caution">
    <text evidence="2">The sequence shown here is derived from an EMBL/GenBank/DDBJ whole genome shotgun (WGS) entry which is preliminary data.</text>
</comment>
<keyword evidence="1" id="KW-1133">Transmembrane helix</keyword>
<protein>
    <submittedName>
        <fullName evidence="2">Uncharacterized protein</fullName>
    </submittedName>
</protein>
<keyword evidence="1" id="KW-0812">Transmembrane</keyword>
<accession>A0A016V0R8</accession>
<dbReference type="EMBL" id="JARK01001356">
    <property type="protein sequence ID" value="EYC21020.1"/>
    <property type="molecule type" value="Genomic_DNA"/>
</dbReference>
<gene>
    <name evidence="2" type="primary">Acey_s0020.g186</name>
    <name evidence="2" type="ORF">Y032_0020g186</name>
</gene>
<organism evidence="2 3">
    <name type="scientific">Ancylostoma ceylanicum</name>
    <dbReference type="NCBI Taxonomy" id="53326"/>
    <lineage>
        <taxon>Eukaryota</taxon>
        <taxon>Metazoa</taxon>
        <taxon>Ecdysozoa</taxon>
        <taxon>Nematoda</taxon>
        <taxon>Chromadorea</taxon>
        <taxon>Rhabditida</taxon>
        <taxon>Rhabditina</taxon>
        <taxon>Rhabditomorpha</taxon>
        <taxon>Strongyloidea</taxon>
        <taxon>Ancylostomatidae</taxon>
        <taxon>Ancylostomatinae</taxon>
        <taxon>Ancylostoma</taxon>
    </lineage>
</organism>
<sequence length="245" mass="27744">MSTSFWKHNLSARKRKTSCRQRFVKNNLSASFCRTSCFAILSKSNSTKTIGSDRSRGQRLCKIHLREAKTSLVAKTENSFVGKLGKSCNTHETHILSYILFVLFVTGLFSQRPIFLCVWLPLVSVASCSFVFRDFCLTLWELCVVIVVIGDNHAIIVYLYLRNIKNAISICTCPHFIGKVKKCENTLSTSFWTDKLSARKCKTKLSTSFSTDILPARKCETKLSISFWTDNLSTRNCGNKLSTSF</sequence>